<dbReference type="InterPro" id="IPR029058">
    <property type="entry name" value="AB_hydrolase_fold"/>
</dbReference>
<reference evidence="2 3" key="1">
    <citation type="journal article" date="2024" name="Commun. Biol.">
        <title>Comparative genomic analysis of thermophilic fungi reveals convergent evolutionary adaptations and gene losses.</title>
        <authorList>
            <person name="Steindorff A.S."/>
            <person name="Aguilar-Pontes M.V."/>
            <person name="Robinson A.J."/>
            <person name="Andreopoulos B."/>
            <person name="LaButti K."/>
            <person name="Kuo A."/>
            <person name="Mondo S."/>
            <person name="Riley R."/>
            <person name="Otillar R."/>
            <person name="Haridas S."/>
            <person name="Lipzen A."/>
            <person name="Grimwood J."/>
            <person name="Schmutz J."/>
            <person name="Clum A."/>
            <person name="Reid I.D."/>
            <person name="Moisan M.C."/>
            <person name="Butler G."/>
            <person name="Nguyen T.T.M."/>
            <person name="Dewar K."/>
            <person name="Conant G."/>
            <person name="Drula E."/>
            <person name="Henrissat B."/>
            <person name="Hansel C."/>
            <person name="Singer S."/>
            <person name="Hutchinson M.I."/>
            <person name="de Vries R.P."/>
            <person name="Natvig D.O."/>
            <person name="Powell A.J."/>
            <person name="Tsang A."/>
            <person name="Grigoriev I.V."/>
        </authorList>
    </citation>
    <scope>NUCLEOTIDE SEQUENCE [LARGE SCALE GENOMIC DNA]</scope>
    <source>
        <strain evidence="2 3">ATCC 24622</strain>
    </source>
</reference>
<dbReference type="Pfam" id="PF01738">
    <property type="entry name" value="DLH"/>
    <property type="match status" value="1"/>
</dbReference>
<evidence type="ECO:0000313" key="3">
    <source>
        <dbReference type="Proteomes" id="UP001586593"/>
    </source>
</evidence>
<dbReference type="InterPro" id="IPR002925">
    <property type="entry name" value="Dienelactn_hydro"/>
</dbReference>
<dbReference type="SUPFAM" id="SSF53474">
    <property type="entry name" value="alpha/beta-Hydrolases"/>
    <property type="match status" value="1"/>
</dbReference>
<feature type="domain" description="Dienelactone hydrolase" evidence="1">
    <location>
        <begin position="26"/>
        <end position="274"/>
    </location>
</feature>
<protein>
    <recommendedName>
        <fullName evidence="1">Dienelactone hydrolase domain-containing protein</fullName>
    </recommendedName>
</protein>
<evidence type="ECO:0000313" key="2">
    <source>
        <dbReference type="EMBL" id="KAL1867168.1"/>
    </source>
</evidence>
<comment type="caution">
    <text evidence="2">The sequence shown here is derived from an EMBL/GenBank/DDBJ whole genome shotgun (WGS) entry which is preliminary data.</text>
</comment>
<accession>A0ABR3WU08</accession>
<dbReference type="EMBL" id="JAZHXJ010000245">
    <property type="protein sequence ID" value="KAL1867168.1"/>
    <property type="molecule type" value="Genomic_DNA"/>
</dbReference>
<dbReference type="PANTHER" id="PTHR17630:SF105">
    <property type="entry name" value="DIENELACTONE HYDROLASE FAMILY PROTEIN (AFU_ORTHOLOGUE AFUA_4G08790)"/>
    <property type="match status" value="1"/>
</dbReference>
<dbReference type="PANTHER" id="PTHR17630">
    <property type="entry name" value="DIENELACTONE HYDROLASE"/>
    <property type="match status" value="1"/>
</dbReference>
<dbReference type="Proteomes" id="UP001586593">
    <property type="component" value="Unassembled WGS sequence"/>
</dbReference>
<name>A0ABR3WU08_9PEZI</name>
<dbReference type="Gene3D" id="3.40.50.1820">
    <property type="entry name" value="alpha/beta hydrolase"/>
    <property type="match status" value="1"/>
</dbReference>
<keyword evidence="3" id="KW-1185">Reference proteome</keyword>
<gene>
    <name evidence="2" type="ORF">VTK73DRAFT_4280</name>
</gene>
<organism evidence="2 3">
    <name type="scientific">Phialemonium thermophilum</name>
    <dbReference type="NCBI Taxonomy" id="223376"/>
    <lineage>
        <taxon>Eukaryota</taxon>
        <taxon>Fungi</taxon>
        <taxon>Dikarya</taxon>
        <taxon>Ascomycota</taxon>
        <taxon>Pezizomycotina</taxon>
        <taxon>Sordariomycetes</taxon>
        <taxon>Sordariomycetidae</taxon>
        <taxon>Cephalothecales</taxon>
        <taxon>Cephalothecaceae</taxon>
        <taxon>Phialemonium</taxon>
    </lineage>
</organism>
<evidence type="ECO:0000259" key="1">
    <source>
        <dbReference type="Pfam" id="PF01738"/>
    </source>
</evidence>
<sequence>MSCPECFSGAAQEGTPRGRVGKAYGLDVYIAEPPEGTPLDGILVIVPDAFGWEFVNTRLLADRLAQRGGYRVYLPDFMEGCAAPLSMLDSTRGLFTSTSIWSKIAWVPSLMTTFLPWAFYTRMGKTGPVVEGFFRRLRKDTDPQLPIGAVGFCWGGKHVIRMGDTAQFAIDGRPLFDAAFVGHPIDVSIPADIQSIGVPFSFALGDKDHHVSSEGATVLRGILAEKPEGQKGELVIYPNCGHGFALRADLTTNEVAKQAADEAEEQCITWFKAHLKPRTERG</sequence>
<proteinExistence type="predicted"/>